<keyword evidence="2 3" id="KW-0808">Transferase</keyword>
<comment type="catalytic activity">
    <reaction evidence="3">
        <text>uridine + phosphate = alpha-D-ribose 1-phosphate + uracil</text>
        <dbReference type="Rhea" id="RHEA:24388"/>
        <dbReference type="ChEBI" id="CHEBI:16704"/>
        <dbReference type="ChEBI" id="CHEBI:17568"/>
        <dbReference type="ChEBI" id="CHEBI:43474"/>
        <dbReference type="ChEBI" id="CHEBI:57720"/>
        <dbReference type="EC" id="2.4.2.2"/>
    </reaction>
</comment>
<dbReference type="Gene3D" id="2.60.120.10">
    <property type="entry name" value="Jelly Rolls"/>
    <property type="match status" value="1"/>
</dbReference>
<gene>
    <name evidence="3" type="primary">ppnP</name>
    <name evidence="4" type="ORF">CLV91_1894</name>
</gene>
<protein>
    <recommendedName>
        <fullName evidence="3">Pyrimidine/purine nucleoside phosphorylase</fullName>
        <ecNumber evidence="3">2.4.2.1</ecNumber>
        <ecNumber evidence="3">2.4.2.2</ecNumber>
    </recommendedName>
    <alternativeName>
        <fullName evidence="3">Adenosine phosphorylase</fullName>
    </alternativeName>
    <alternativeName>
        <fullName evidence="3">Cytidine phosphorylase</fullName>
    </alternativeName>
    <alternativeName>
        <fullName evidence="3">Guanosine phosphorylase</fullName>
    </alternativeName>
    <alternativeName>
        <fullName evidence="3">Inosine phosphorylase</fullName>
    </alternativeName>
    <alternativeName>
        <fullName evidence="3">Thymidine phosphorylase</fullName>
    </alternativeName>
    <alternativeName>
        <fullName evidence="3">Uridine phosphorylase</fullName>
    </alternativeName>
    <alternativeName>
        <fullName evidence="3">Xanthosine phosphorylase</fullName>
    </alternativeName>
</protein>
<comment type="catalytic activity">
    <reaction evidence="3">
        <text>a purine D-ribonucleoside + phosphate = a purine nucleobase + alpha-D-ribose 1-phosphate</text>
        <dbReference type="Rhea" id="RHEA:19805"/>
        <dbReference type="ChEBI" id="CHEBI:26386"/>
        <dbReference type="ChEBI" id="CHEBI:43474"/>
        <dbReference type="ChEBI" id="CHEBI:57720"/>
        <dbReference type="ChEBI" id="CHEBI:142355"/>
        <dbReference type="EC" id="2.4.2.1"/>
    </reaction>
</comment>
<comment type="similarity">
    <text evidence="3">Belongs to the nucleoside phosphorylase PpnP family.</text>
</comment>
<dbReference type="InterPro" id="IPR014710">
    <property type="entry name" value="RmlC-like_jellyroll"/>
</dbReference>
<comment type="catalytic activity">
    <reaction evidence="3">
        <text>adenosine + phosphate = alpha-D-ribose 1-phosphate + adenine</text>
        <dbReference type="Rhea" id="RHEA:27642"/>
        <dbReference type="ChEBI" id="CHEBI:16335"/>
        <dbReference type="ChEBI" id="CHEBI:16708"/>
        <dbReference type="ChEBI" id="CHEBI:43474"/>
        <dbReference type="ChEBI" id="CHEBI:57720"/>
        <dbReference type="EC" id="2.4.2.1"/>
    </reaction>
</comment>
<dbReference type="SUPFAM" id="SSF51182">
    <property type="entry name" value="RmlC-like cupins"/>
    <property type="match status" value="1"/>
</dbReference>
<comment type="catalytic activity">
    <reaction evidence="3">
        <text>xanthosine + phosphate = alpha-D-ribose 1-phosphate + xanthine</text>
        <dbReference type="Rhea" id="RHEA:27638"/>
        <dbReference type="ChEBI" id="CHEBI:17712"/>
        <dbReference type="ChEBI" id="CHEBI:18107"/>
        <dbReference type="ChEBI" id="CHEBI:43474"/>
        <dbReference type="ChEBI" id="CHEBI:57720"/>
        <dbReference type="EC" id="2.4.2.1"/>
    </reaction>
</comment>
<keyword evidence="5" id="KW-1185">Reference proteome</keyword>
<sequence>MFKTNSYFDEKVLSIAFDSNEGKATVGVMAPGEYTFGTTSKEYMTVISGEMEVQLPGESNWKTYKPYEMFEVEANQSFNVKVGVDTSYKCIYK</sequence>
<name>A0A495E9B9_9FLAO</name>
<dbReference type="FunFam" id="2.60.120.10:FF:000016">
    <property type="entry name" value="Pyrimidine/purine nucleoside phosphorylase"/>
    <property type="match status" value="1"/>
</dbReference>
<dbReference type="GO" id="GO:0009032">
    <property type="term" value="F:thymidine phosphorylase activity"/>
    <property type="evidence" value="ECO:0007669"/>
    <property type="project" value="RHEA"/>
</dbReference>
<comment type="function">
    <text evidence="3">Catalyzes the phosphorolysis of diverse nucleosides, yielding D-ribose 1-phosphate and the respective free bases. Can use uridine, adenosine, guanosine, cytidine, thymidine, inosine and xanthosine as substrates. Also catalyzes the reverse reactions.</text>
</comment>
<dbReference type="GO" id="GO:0047975">
    <property type="term" value="F:guanosine phosphorylase activity"/>
    <property type="evidence" value="ECO:0007669"/>
    <property type="project" value="RHEA"/>
</dbReference>
<dbReference type="EMBL" id="RBIQ01000008">
    <property type="protein sequence ID" value="RKR13179.1"/>
    <property type="molecule type" value="Genomic_DNA"/>
</dbReference>
<dbReference type="AlphaFoldDB" id="A0A495E9B9"/>
<dbReference type="GO" id="GO:0005829">
    <property type="term" value="C:cytosol"/>
    <property type="evidence" value="ECO:0007669"/>
    <property type="project" value="TreeGrafter"/>
</dbReference>
<dbReference type="GO" id="GO:0004731">
    <property type="term" value="F:purine-nucleoside phosphorylase activity"/>
    <property type="evidence" value="ECO:0007669"/>
    <property type="project" value="UniProtKB-UniRule"/>
</dbReference>
<evidence type="ECO:0000256" key="3">
    <source>
        <dbReference type="HAMAP-Rule" id="MF_01537"/>
    </source>
</evidence>
<dbReference type="EC" id="2.4.2.1" evidence="3"/>
<dbReference type="GO" id="GO:0004850">
    <property type="term" value="F:uridine phosphorylase activity"/>
    <property type="evidence" value="ECO:0007669"/>
    <property type="project" value="RHEA"/>
</dbReference>
<proteinExistence type="inferred from homology"/>
<dbReference type="RefSeq" id="WP_121066857.1">
    <property type="nucleotide sequence ID" value="NZ_RBIQ01000008.1"/>
</dbReference>
<evidence type="ECO:0000313" key="5">
    <source>
        <dbReference type="Proteomes" id="UP000269412"/>
    </source>
</evidence>
<evidence type="ECO:0000256" key="1">
    <source>
        <dbReference type="ARBA" id="ARBA00022676"/>
    </source>
</evidence>
<dbReference type="InterPro" id="IPR011051">
    <property type="entry name" value="RmlC_Cupin_sf"/>
</dbReference>
<organism evidence="4 5">
    <name type="scientific">Maribacter vaceletii</name>
    <dbReference type="NCBI Taxonomy" id="1206816"/>
    <lineage>
        <taxon>Bacteria</taxon>
        <taxon>Pseudomonadati</taxon>
        <taxon>Bacteroidota</taxon>
        <taxon>Flavobacteriia</taxon>
        <taxon>Flavobacteriales</taxon>
        <taxon>Flavobacteriaceae</taxon>
        <taxon>Maribacter</taxon>
    </lineage>
</organism>
<dbReference type="HAMAP" id="MF_01537">
    <property type="entry name" value="Nucleos_phosphorylase_PpnP"/>
    <property type="match status" value="1"/>
</dbReference>
<comment type="caution">
    <text evidence="4">The sequence shown here is derived from an EMBL/GenBank/DDBJ whole genome shotgun (WGS) entry which is preliminary data.</text>
</comment>
<comment type="catalytic activity">
    <reaction evidence="3">
        <text>cytidine + phosphate = cytosine + alpha-D-ribose 1-phosphate</text>
        <dbReference type="Rhea" id="RHEA:52540"/>
        <dbReference type="ChEBI" id="CHEBI:16040"/>
        <dbReference type="ChEBI" id="CHEBI:17562"/>
        <dbReference type="ChEBI" id="CHEBI:43474"/>
        <dbReference type="ChEBI" id="CHEBI:57720"/>
        <dbReference type="EC" id="2.4.2.2"/>
    </reaction>
</comment>
<evidence type="ECO:0000313" key="4">
    <source>
        <dbReference type="EMBL" id="RKR13179.1"/>
    </source>
</evidence>
<evidence type="ECO:0000256" key="2">
    <source>
        <dbReference type="ARBA" id="ARBA00022679"/>
    </source>
</evidence>
<dbReference type="Pfam" id="PF06865">
    <property type="entry name" value="Ppnp"/>
    <property type="match status" value="1"/>
</dbReference>
<dbReference type="Proteomes" id="UP000269412">
    <property type="component" value="Unassembled WGS sequence"/>
</dbReference>
<comment type="catalytic activity">
    <reaction evidence="3">
        <text>thymidine + phosphate = 2-deoxy-alpha-D-ribose 1-phosphate + thymine</text>
        <dbReference type="Rhea" id="RHEA:16037"/>
        <dbReference type="ChEBI" id="CHEBI:17748"/>
        <dbReference type="ChEBI" id="CHEBI:17821"/>
        <dbReference type="ChEBI" id="CHEBI:43474"/>
        <dbReference type="ChEBI" id="CHEBI:57259"/>
        <dbReference type="EC" id="2.4.2.2"/>
    </reaction>
</comment>
<keyword evidence="1 3" id="KW-0328">Glycosyltransferase</keyword>
<comment type="catalytic activity">
    <reaction evidence="3">
        <text>inosine + phosphate = alpha-D-ribose 1-phosphate + hypoxanthine</text>
        <dbReference type="Rhea" id="RHEA:27646"/>
        <dbReference type="ChEBI" id="CHEBI:17368"/>
        <dbReference type="ChEBI" id="CHEBI:17596"/>
        <dbReference type="ChEBI" id="CHEBI:43474"/>
        <dbReference type="ChEBI" id="CHEBI:57720"/>
        <dbReference type="EC" id="2.4.2.1"/>
    </reaction>
</comment>
<comment type="catalytic activity">
    <reaction evidence="3">
        <text>guanosine + phosphate = alpha-D-ribose 1-phosphate + guanine</text>
        <dbReference type="Rhea" id="RHEA:13233"/>
        <dbReference type="ChEBI" id="CHEBI:16235"/>
        <dbReference type="ChEBI" id="CHEBI:16750"/>
        <dbReference type="ChEBI" id="CHEBI:43474"/>
        <dbReference type="ChEBI" id="CHEBI:57720"/>
        <dbReference type="EC" id="2.4.2.1"/>
    </reaction>
</comment>
<accession>A0A495E9B9</accession>
<reference evidence="4 5" key="1">
    <citation type="submission" date="2018-10" db="EMBL/GenBank/DDBJ databases">
        <title>Genomic Encyclopedia of Archaeal and Bacterial Type Strains, Phase II (KMG-II): from individual species to whole genera.</title>
        <authorList>
            <person name="Goeker M."/>
        </authorList>
    </citation>
    <scope>NUCLEOTIDE SEQUENCE [LARGE SCALE GENOMIC DNA]</scope>
    <source>
        <strain evidence="4 5">DSM 25230</strain>
    </source>
</reference>
<dbReference type="OrthoDB" id="9793848at2"/>
<dbReference type="InterPro" id="IPR009664">
    <property type="entry name" value="Ppnp"/>
</dbReference>
<dbReference type="PANTHER" id="PTHR36540">
    <property type="entry name" value="PYRIMIDINE/PURINE NUCLEOSIDE PHOSPHORYLASE"/>
    <property type="match status" value="1"/>
</dbReference>
<dbReference type="PANTHER" id="PTHR36540:SF1">
    <property type="entry name" value="PYRIMIDINE_PURINE NUCLEOSIDE PHOSPHORYLASE"/>
    <property type="match status" value="1"/>
</dbReference>
<dbReference type="EC" id="2.4.2.2" evidence="3"/>